<evidence type="ECO:0000313" key="4">
    <source>
        <dbReference type="Proteomes" id="UP000244450"/>
    </source>
</evidence>
<accession>A0A2T7BKW7</accession>
<dbReference type="AlphaFoldDB" id="A0A2T7BKW7"/>
<organism evidence="3 4">
    <name type="scientific">Chitinophaga parva</name>
    <dbReference type="NCBI Taxonomy" id="2169414"/>
    <lineage>
        <taxon>Bacteria</taxon>
        <taxon>Pseudomonadati</taxon>
        <taxon>Bacteroidota</taxon>
        <taxon>Chitinophagia</taxon>
        <taxon>Chitinophagales</taxon>
        <taxon>Chitinophagaceae</taxon>
        <taxon>Chitinophaga</taxon>
    </lineage>
</organism>
<dbReference type="InterPro" id="IPR032812">
    <property type="entry name" value="SbsA_Ig"/>
</dbReference>
<dbReference type="Pfam" id="PF13205">
    <property type="entry name" value="Big_5"/>
    <property type="match status" value="1"/>
</dbReference>
<feature type="domain" description="SbsA Ig-like" evidence="2">
    <location>
        <begin position="77"/>
        <end position="166"/>
    </location>
</feature>
<comment type="caution">
    <text evidence="3">The sequence shown here is derived from an EMBL/GenBank/DDBJ whole genome shotgun (WGS) entry which is preliminary data.</text>
</comment>
<sequence>MTCWPKKRPDRGRTGGLRPMAPAGKGMFSVHLRVTFLNQRNMNRIFGHLAFWLVLLISSVCMTHCANIVPPMGGPKDTLPPVVLRATPADSTLGFNTHKVTFLFDEYVQLDNVNEKLVVSPTLKRPPQVTAKLHSVTMVIKDTLQPNTTYTFNFADAIKDVNERNSVQEFVYVVSTGNYLDSLQLSGHIINAEIGRVDSNAAVMLYRKLDDDSVVTKEKPVYYTKSRGDGSFRFKNLAPGTYKLFALKEENKDLQYDDPSELIAFPDSLITINRNLADVNLLTFAETDTSLIKKPVDSTLLPEENNKKEKDKKKKPRLIMGVNLDGGKQELTDSMHLTFNFPIRSIDTTRMELDEDTTLDPVNFTTTFDSTHTRLNIGYKWRSGLPYRLVVLPGFVVDTNNNSLKKADTVNFVAKRTQDYGEVFLHLVLSDSMRAAAANEPVDYVVQLVRDKGIRYSGKISSNGTWIQHLVQPGDYEIRILLDRNGNGKWDRGVYYGTPKKQPERVVTFPEIQHIKANWLVKPELRL</sequence>
<dbReference type="InterPro" id="IPR013784">
    <property type="entry name" value="Carb-bd-like_fold"/>
</dbReference>
<dbReference type="EMBL" id="QCYK01000001">
    <property type="protein sequence ID" value="PUZ28279.1"/>
    <property type="molecule type" value="Genomic_DNA"/>
</dbReference>
<dbReference type="SUPFAM" id="SSF49452">
    <property type="entry name" value="Starch-binding domain-like"/>
    <property type="match status" value="1"/>
</dbReference>
<keyword evidence="1" id="KW-0732">Signal</keyword>
<evidence type="ECO:0000313" key="3">
    <source>
        <dbReference type="EMBL" id="PUZ28279.1"/>
    </source>
</evidence>
<name>A0A2T7BKW7_9BACT</name>
<evidence type="ECO:0000259" key="2">
    <source>
        <dbReference type="Pfam" id="PF13205"/>
    </source>
</evidence>
<dbReference type="Proteomes" id="UP000244450">
    <property type="component" value="Unassembled WGS sequence"/>
</dbReference>
<keyword evidence="4" id="KW-1185">Reference proteome</keyword>
<dbReference type="GO" id="GO:0030246">
    <property type="term" value="F:carbohydrate binding"/>
    <property type="evidence" value="ECO:0007669"/>
    <property type="project" value="InterPro"/>
</dbReference>
<reference evidence="3 4" key="1">
    <citation type="submission" date="2018-04" db="EMBL/GenBank/DDBJ databases">
        <title>Chitinophaga fuyangensis sp. nov., isolated from soil in a chemical factory.</title>
        <authorList>
            <person name="Chen K."/>
        </authorList>
    </citation>
    <scope>NUCLEOTIDE SEQUENCE [LARGE SCALE GENOMIC DNA]</scope>
    <source>
        <strain evidence="3 4">LY-1</strain>
    </source>
</reference>
<dbReference type="OrthoDB" id="9809989at2"/>
<evidence type="ECO:0000256" key="1">
    <source>
        <dbReference type="ARBA" id="ARBA00022729"/>
    </source>
</evidence>
<protein>
    <recommendedName>
        <fullName evidence="2">SbsA Ig-like domain-containing protein</fullName>
    </recommendedName>
</protein>
<gene>
    <name evidence="3" type="ORF">DCC81_01990</name>
</gene>
<proteinExistence type="predicted"/>